<dbReference type="InterPro" id="IPR048520">
    <property type="entry name" value="LarA_C"/>
</dbReference>
<comment type="caution">
    <text evidence="3">The sequence shown here is derived from an EMBL/GenBank/DDBJ whole genome shotgun (WGS) entry which is preliminary data.</text>
</comment>
<dbReference type="Pfam" id="PF21113">
    <property type="entry name" value="LarA_C"/>
    <property type="match status" value="1"/>
</dbReference>
<sequence>METVVTMAYGRRGLDVSLPAEVVPTLITKAAGTPLVDPAAAVGRALAEPVDAATLAALAAGRRSACIVVCDITRPVPNGVFLRPMIEIMLAAGIALEQITILVATGLHRPSGRDDLAEIVGDPWVLANVRVLDHDARASSELVDLGRTRTRGTPVAINRLFVDAELRIVTGLVEPHFMAGWSGGRKVIAPGIAGQETIRTFHSYRFMADPAATQCRLVGNPLHEEQLEIAAMVGEVYAVNTIIDEDRRLLFVNFGEVRASHLDAVRRAEELSKVPVEQSFSTVLTSAAGYPLDKTYYQTVKAMVTPLGILRPGGTLIVVSECSEGFGSAEYADAQRRLGSRGIDGFLAELAGKRLADIDEWQTQMQLRSQVIADVQLFTGGLDGPERAATGVEVIDDVSVALSRAVARHGDPHVAVIPEGPYLVPVIG</sequence>
<dbReference type="PANTHER" id="PTHR33171:SF17">
    <property type="entry name" value="LARA-LIKE N-TERMINAL DOMAIN-CONTAINING PROTEIN"/>
    <property type="match status" value="1"/>
</dbReference>
<dbReference type="Pfam" id="PF09861">
    <property type="entry name" value="Lar_N"/>
    <property type="match status" value="1"/>
</dbReference>
<dbReference type="InterPro" id="IPR048068">
    <property type="entry name" value="LarA-like"/>
</dbReference>
<dbReference type="Gene3D" id="3.90.226.30">
    <property type="match status" value="1"/>
</dbReference>
<organism evidence="3 4">
    <name type="scientific">Microlunatus ginsengisoli</name>
    <dbReference type="NCBI Taxonomy" id="363863"/>
    <lineage>
        <taxon>Bacteria</taxon>
        <taxon>Bacillati</taxon>
        <taxon>Actinomycetota</taxon>
        <taxon>Actinomycetes</taxon>
        <taxon>Propionibacteriales</taxon>
        <taxon>Propionibacteriaceae</taxon>
        <taxon>Microlunatus</taxon>
    </lineage>
</organism>
<gene>
    <name evidence="3" type="primary">larA</name>
    <name evidence="3" type="ORF">GCM10022236_52780</name>
</gene>
<feature type="domain" description="LarA-like N-terminal" evidence="1">
    <location>
        <begin position="9"/>
        <end position="212"/>
    </location>
</feature>
<keyword evidence="4" id="KW-1185">Reference proteome</keyword>
<evidence type="ECO:0000259" key="1">
    <source>
        <dbReference type="Pfam" id="PF09861"/>
    </source>
</evidence>
<dbReference type="PANTHER" id="PTHR33171">
    <property type="entry name" value="LAR_N DOMAIN-CONTAINING PROTEIN"/>
    <property type="match status" value="1"/>
</dbReference>
<dbReference type="InterPro" id="IPR043166">
    <property type="entry name" value="LarA-like_C"/>
</dbReference>
<reference evidence="4" key="1">
    <citation type="journal article" date="2019" name="Int. J. Syst. Evol. Microbiol.">
        <title>The Global Catalogue of Microorganisms (GCM) 10K type strain sequencing project: providing services to taxonomists for standard genome sequencing and annotation.</title>
        <authorList>
            <consortium name="The Broad Institute Genomics Platform"/>
            <consortium name="The Broad Institute Genome Sequencing Center for Infectious Disease"/>
            <person name="Wu L."/>
            <person name="Ma J."/>
        </authorList>
    </citation>
    <scope>NUCLEOTIDE SEQUENCE [LARGE SCALE GENOMIC DNA]</scope>
    <source>
        <strain evidence="4">JCM 16929</strain>
    </source>
</reference>
<name>A0ABP7AZK0_9ACTN</name>
<dbReference type="NCBIfam" id="NF033504">
    <property type="entry name" value="Ni_dep_LarA"/>
    <property type="match status" value="1"/>
</dbReference>
<feature type="domain" description="Lactate racemase C-terminal" evidence="2">
    <location>
        <begin position="282"/>
        <end position="420"/>
    </location>
</feature>
<dbReference type="RefSeq" id="WP_344810108.1">
    <property type="nucleotide sequence ID" value="NZ_BAABAB010000056.1"/>
</dbReference>
<proteinExistence type="predicted"/>
<dbReference type="EMBL" id="BAABAB010000056">
    <property type="protein sequence ID" value="GAA3643561.1"/>
    <property type="molecule type" value="Genomic_DNA"/>
</dbReference>
<evidence type="ECO:0000313" key="3">
    <source>
        <dbReference type="EMBL" id="GAA3643561.1"/>
    </source>
</evidence>
<dbReference type="Gene3D" id="3.40.50.11440">
    <property type="match status" value="1"/>
</dbReference>
<evidence type="ECO:0000313" key="4">
    <source>
        <dbReference type="Proteomes" id="UP001501490"/>
    </source>
</evidence>
<evidence type="ECO:0000259" key="2">
    <source>
        <dbReference type="Pfam" id="PF21113"/>
    </source>
</evidence>
<protein>
    <submittedName>
        <fullName evidence="3">Nickel-dependent lactate racemase</fullName>
    </submittedName>
</protein>
<dbReference type="InterPro" id="IPR018657">
    <property type="entry name" value="LarA-like_N"/>
</dbReference>
<dbReference type="Proteomes" id="UP001501490">
    <property type="component" value="Unassembled WGS sequence"/>
</dbReference>
<dbReference type="InterPro" id="IPR047926">
    <property type="entry name" value="Ni_dep_LarA"/>
</dbReference>
<accession>A0ABP7AZK0</accession>